<feature type="region of interest" description="Disordered" evidence="1">
    <location>
        <begin position="301"/>
        <end position="333"/>
    </location>
</feature>
<dbReference type="Proteomes" id="UP001597063">
    <property type="component" value="Unassembled WGS sequence"/>
</dbReference>
<evidence type="ECO:0000313" key="3">
    <source>
        <dbReference type="Proteomes" id="UP001597063"/>
    </source>
</evidence>
<feature type="compositionally biased region" description="Basic residues" evidence="1">
    <location>
        <begin position="318"/>
        <end position="333"/>
    </location>
</feature>
<accession>A0ABW2XNH4</accession>
<dbReference type="Pfam" id="PF11392">
    <property type="entry name" value="AllH"/>
    <property type="match status" value="1"/>
</dbReference>
<reference evidence="3" key="1">
    <citation type="journal article" date="2019" name="Int. J. Syst. Evol. Microbiol.">
        <title>The Global Catalogue of Microorganisms (GCM) 10K type strain sequencing project: providing services to taxonomists for standard genome sequencing and annotation.</title>
        <authorList>
            <consortium name="The Broad Institute Genomics Platform"/>
            <consortium name="The Broad Institute Genome Sequencing Center for Infectious Disease"/>
            <person name="Wu L."/>
            <person name="Ma J."/>
        </authorList>
    </citation>
    <scope>NUCLEOTIDE SEQUENCE [LARGE SCALE GENOMIC DNA]</scope>
    <source>
        <strain evidence="3">JCM 9371</strain>
    </source>
</reference>
<evidence type="ECO:0000313" key="2">
    <source>
        <dbReference type="EMBL" id="MFD0686998.1"/>
    </source>
</evidence>
<proteinExistence type="predicted"/>
<protein>
    <submittedName>
        <fullName evidence="2">DUF2877 domain-containing protein</fullName>
    </submittedName>
</protein>
<gene>
    <name evidence="2" type="ORF">ACFQZM_21035</name>
</gene>
<evidence type="ECO:0000256" key="1">
    <source>
        <dbReference type="SAM" id="MobiDB-lite"/>
    </source>
</evidence>
<comment type="caution">
    <text evidence="2">The sequence shown here is derived from an EMBL/GenBank/DDBJ whole genome shotgun (WGS) entry which is preliminary data.</text>
</comment>
<dbReference type="InterPro" id="IPR021530">
    <property type="entry name" value="AllH-like"/>
</dbReference>
<sequence length="333" mass="33135">MTALVRDPIPLRAGARPPVAGAASLALRPLLDPPRRPARVLAVFPSALYLEARGGGEPRVLAVVGSDATRLPNAVVVVASRRDQPFRPVREGAEAWVGDGRVEAGPLTVRVRRWWDPSPALGTLQPAALARGVRALETALGAAGMTGGGLAGHPDPAQLAECCAAGDLAGAVEAAERIVGLGPGLTPSGDDILSGLLAALRLVGGAVRHGGPAVRLAGWLGAAVTADAGTRTTALAATLLHCAAEGAAGGEVAAVLRGVAGHETLAPAVRRLLAVGHTSGADLAWGVLAGCHATLALATAGAGHEPGHDPGRAAGRAAGRHAGARARPRRATA</sequence>
<keyword evidence="3" id="KW-1185">Reference proteome</keyword>
<dbReference type="RefSeq" id="WP_378323379.1">
    <property type="nucleotide sequence ID" value="NZ_JBHTGP010000011.1"/>
</dbReference>
<organism evidence="2 3">
    <name type="scientific">Actinomadura fibrosa</name>
    <dbReference type="NCBI Taxonomy" id="111802"/>
    <lineage>
        <taxon>Bacteria</taxon>
        <taxon>Bacillati</taxon>
        <taxon>Actinomycetota</taxon>
        <taxon>Actinomycetes</taxon>
        <taxon>Streptosporangiales</taxon>
        <taxon>Thermomonosporaceae</taxon>
        <taxon>Actinomadura</taxon>
    </lineage>
</organism>
<dbReference type="EMBL" id="JBHTGP010000011">
    <property type="protein sequence ID" value="MFD0686998.1"/>
    <property type="molecule type" value="Genomic_DNA"/>
</dbReference>
<name>A0ABW2XNH4_9ACTN</name>